<evidence type="ECO:0000256" key="1">
    <source>
        <dbReference type="SAM" id="Phobius"/>
    </source>
</evidence>
<evidence type="ECO:0000313" key="4">
    <source>
        <dbReference type="Proteomes" id="UP000009144"/>
    </source>
</evidence>
<dbReference type="Proteomes" id="UP000009144">
    <property type="component" value="Chromosome"/>
</dbReference>
<keyword evidence="1" id="KW-0812">Transmembrane</keyword>
<dbReference type="AlphaFoldDB" id="I1XFY6"/>
<name>I1XFY6_METNJ</name>
<reference evidence="3 4" key="1">
    <citation type="journal article" date="2012" name="J. Bacteriol.">
        <title>Complete genome sequences of Methylophaga sp. strain JAM1 and Methylophaga sp. strain JAM7.</title>
        <authorList>
            <person name="Villeneuve C."/>
            <person name="Martineau C."/>
            <person name="Mauffrey F."/>
            <person name="Villemur R."/>
        </authorList>
    </citation>
    <scope>NUCLEOTIDE SEQUENCE [LARGE SCALE GENOMIC DNA]</scope>
    <source>
        <strain evidence="3 4">JAM1</strain>
    </source>
</reference>
<proteinExistence type="predicted"/>
<dbReference type="PATRIC" id="fig|754476.3.peg.449"/>
<feature type="domain" description="Urate oxidase N-terminal" evidence="2">
    <location>
        <begin position="56"/>
        <end position="136"/>
    </location>
</feature>
<keyword evidence="1" id="KW-0472">Membrane</keyword>
<dbReference type="HOGENOM" id="CLU_115347_1_0_6"/>
<evidence type="ECO:0000259" key="2">
    <source>
        <dbReference type="Pfam" id="PF06181"/>
    </source>
</evidence>
<keyword evidence="1" id="KW-1133">Transmembrane helix</keyword>
<dbReference type="KEGG" id="mej:Q7A_454"/>
<dbReference type="eggNOG" id="COG3748">
    <property type="taxonomic scope" value="Bacteria"/>
</dbReference>
<feature type="transmembrane region" description="Helical" evidence="1">
    <location>
        <begin position="35"/>
        <end position="55"/>
    </location>
</feature>
<dbReference type="InterPro" id="IPR010389">
    <property type="entry name" value="Urate_ox_N"/>
</dbReference>
<dbReference type="EMBL" id="CP003390">
    <property type="protein sequence ID" value="AFI83305.1"/>
    <property type="molecule type" value="Genomic_DNA"/>
</dbReference>
<dbReference type="Pfam" id="PF06181">
    <property type="entry name" value="Urate_ox_N"/>
    <property type="match status" value="1"/>
</dbReference>
<dbReference type="STRING" id="754476.Q7A_454"/>
<feature type="transmembrane region" description="Helical" evidence="1">
    <location>
        <begin position="67"/>
        <end position="88"/>
    </location>
</feature>
<organism evidence="3 4">
    <name type="scientific">Methylophaga nitratireducenticrescens</name>
    <dbReference type="NCBI Taxonomy" id="754476"/>
    <lineage>
        <taxon>Bacteria</taxon>
        <taxon>Pseudomonadati</taxon>
        <taxon>Pseudomonadota</taxon>
        <taxon>Gammaproteobacteria</taxon>
        <taxon>Thiotrichales</taxon>
        <taxon>Piscirickettsiaceae</taxon>
        <taxon>Methylophaga</taxon>
    </lineage>
</organism>
<reference evidence="3 4" key="2">
    <citation type="journal article" date="2013" name="Int. J. Syst. Evol. Microbiol.">
        <title>Methylophaga nitratireducenticrescens sp. nov. and Methylophaga frappieri sp. nov., isolated from the biofilm of the methanol-fed denitrification system treating the seawater at the Montreal Biodome.</title>
        <authorList>
            <person name="Villeneuve C."/>
            <person name="Martineau C."/>
            <person name="Mauffrey F."/>
            <person name="Villemur R."/>
        </authorList>
    </citation>
    <scope>NUCLEOTIDE SEQUENCE [LARGE SCALE GENOMIC DNA]</scope>
    <source>
        <strain evidence="3 4">JAM1</strain>
    </source>
</reference>
<feature type="transmembrane region" description="Helical" evidence="1">
    <location>
        <begin position="121"/>
        <end position="141"/>
    </location>
</feature>
<gene>
    <name evidence="3" type="ordered locus">Q7A_454</name>
</gene>
<accession>I1XFY6</accession>
<evidence type="ECO:0000313" key="3">
    <source>
        <dbReference type="EMBL" id="AFI83305.1"/>
    </source>
</evidence>
<keyword evidence="4" id="KW-1185">Reference proteome</keyword>
<sequence>MGHNYANVIQNPRFKPAQPSDPGSMLAAMQREHGTFRYASLVVLATGVYMLWYRGLLMDALTLSDSALYIGIGVWLGIIMVLNLWFVLWPHQKKVLGFVPAEDNERIRCSRITFLSSRTNSVLSVFTLFFMIAGAHGLILFS</sequence>
<protein>
    <recommendedName>
        <fullName evidence="2">Urate oxidase N-terminal domain-containing protein</fullName>
    </recommendedName>
</protein>